<dbReference type="EMBL" id="CP013110">
    <property type="protein sequence ID" value="APG93970.1"/>
    <property type="molecule type" value="Genomic_DNA"/>
</dbReference>
<protein>
    <submittedName>
        <fullName evidence="1">Iron ABC transport system, solute-binding protein</fullName>
    </submittedName>
</protein>
<organism evidence="1 2">
    <name type="scientific">Sinorhizobium americanum</name>
    <dbReference type="NCBI Taxonomy" id="194963"/>
    <lineage>
        <taxon>Bacteria</taxon>
        <taxon>Pseudomonadati</taxon>
        <taxon>Pseudomonadota</taxon>
        <taxon>Alphaproteobacteria</taxon>
        <taxon>Hyphomicrobiales</taxon>
        <taxon>Rhizobiaceae</taxon>
        <taxon>Sinorhizobium/Ensifer group</taxon>
        <taxon>Sinorhizobium</taxon>
    </lineage>
</organism>
<dbReference type="Gene3D" id="3.40.50.1980">
    <property type="entry name" value="Nitrogenase molybdenum iron protein domain"/>
    <property type="match status" value="2"/>
</dbReference>
<gene>
    <name evidence="1" type="ORF">SAMCFNEI73_pC0248</name>
</gene>
<dbReference type="Pfam" id="PF01497">
    <property type="entry name" value="Peripla_BP_2"/>
    <property type="match status" value="1"/>
</dbReference>
<proteinExistence type="predicted"/>
<dbReference type="PANTHER" id="PTHR30535">
    <property type="entry name" value="VITAMIN B12-BINDING PROTEIN"/>
    <property type="match status" value="1"/>
</dbReference>
<accession>A0A1L3LV39</accession>
<dbReference type="Proteomes" id="UP000182306">
    <property type="component" value="Plasmid C"/>
</dbReference>
<dbReference type="KEGG" id="same:SAMCFNEI73_pC0248"/>
<dbReference type="RefSeq" id="WP_064255480.1">
    <property type="nucleotide sequence ID" value="NZ_CP013110.1"/>
</dbReference>
<dbReference type="InterPro" id="IPR050902">
    <property type="entry name" value="ABC_Transporter_SBP"/>
</dbReference>
<dbReference type="SUPFAM" id="SSF53807">
    <property type="entry name" value="Helical backbone' metal receptor"/>
    <property type="match status" value="1"/>
</dbReference>
<evidence type="ECO:0000313" key="2">
    <source>
        <dbReference type="Proteomes" id="UP000182306"/>
    </source>
</evidence>
<dbReference type="InterPro" id="IPR002491">
    <property type="entry name" value="ABC_transptr_periplasmic_BD"/>
</dbReference>
<sequence>MRRICSAFQAAIVVLGLWVPAAALAEEPAAVDRQTPITVTDIAGREVTVNAPVKRILLGEGRQLYLIASLEPEDPLARIVAWRNDLIEADPATYAQYLEAFPKLAKLPAFPGQENGLLDIESTIVQKPDVVLLNLEAMRANEDVKYIEKLAELKIPVVYIDFRHFPLKNTEPTIRLLGKIMGREARAEEIIEFRHQAMARVSDVIARVKPESPKVFIERIGGYADDCCLSFGAENFGKYVELAGGHNIGSDILPTTFGQLNPEQVIVANPEHVVVTSADWQAYVPGGHWIPLGPGADPRETRRKLEWFTTRDAYTGIAAQKMRNFHGIWHQFYNSPYEFFAVQQLAKWFHPELFADLDPDATFAEYHRRFLPIPYKPGYAISLVGSAD</sequence>
<keyword evidence="2" id="KW-1185">Reference proteome</keyword>
<dbReference type="PANTHER" id="PTHR30535:SF34">
    <property type="entry name" value="MOLYBDATE-BINDING PROTEIN MOLA"/>
    <property type="match status" value="1"/>
</dbReference>
<dbReference type="PROSITE" id="PS50983">
    <property type="entry name" value="FE_B12_PBP"/>
    <property type="match status" value="1"/>
</dbReference>
<evidence type="ECO:0000313" key="1">
    <source>
        <dbReference type="EMBL" id="APG93970.1"/>
    </source>
</evidence>
<dbReference type="AlphaFoldDB" id="A0A1L3LV39"/>
<name>A0A1L3LV39_9HYPH</name>
<geneLocation type="plasmid" evidence="1 2">
    <name>C</name>
</geneLocation>
<reference evidence="1 2" key="1">
    <citation type="submission" date="2015-10" db="EMBL/GenBank/DDBJ databases">
        <title>Genomic differences between typical nodule nitrogen-fixing rhizobial strains and those coming from bean seeds.</title>
        <authorList>
            <person name="Peralta H."/>
            <person name="Aguilar-Vera A."/>
            <person name="Diaz R."/>
            <person name="Mora Y."/>
            <person name="Martinez-Batallar G."/>
            <person name="Salazar E."/>
            <person name="Vargas-Lagunas C."/>
            <person name="Encarnacion S."/>
            <person name="Girard L."/>
            <person name="Mora J."/>
        </authorList>
    </citation>
    <scope>NUCLEOTIDE SEQUENCE [LARGE SCALE GENOMIC DNA]</scope>
    <source>
        <strain evidence="1 2">CFNEI 73</strain>
        <plasmid evidence="1 2">C</plasmid>
    </source>
</reference>
<keyword evidence="1" id="KW-0614">Plasmid</keyword>
<dbReference type="OrthoDB" id="9775594at2"/>
<dbReference type="CDD" id="cd01139">
    <property type="entry name" value="TroA_f"/>
    <property type="match status" value="1"/>
</dbReference>